<comment type="catalytic activity">
    <reaction evidence="7">
        <text>NAD(+) + H2O = ADP-D-ribose + nicotinamide + H(+)</text>
        <dbReference type="Rhea" id="RHEA:16301"/>
        <dbReference type="ChEBI" id="CHEBI:15377"/>
        <dbReference type="ChEBI" id="CHEBI:15378"/>
        <dbReference type="ChEBI" id="CHEBI:17154"/>
        <dbReference type="ChEBI" id="CHEBI:57540"/>
        <dbReference type="ChEBI" id="CHEBI:57967"/>
        <dbReference type="EC" id="3.2.2.6"/>
    </reaction>
    <physiologicalReaction direction="left-to-right" evidence="7">
        <dbReference type="Rhea" id="RHEA:16302"/>
    </physiologicalReaction>
</comment>
<dbReference type="SUPFAM" id="SSF52540">
    <property type="entry name" value="P-loop containing nucleoside triphosphate hydrolases"/>
    <property type="match status" value="1"/>
</dbReference>
<dbReference type="Pfam" id="PF07725">
    <property type="entry name" value="LRR_3"/>
    <property type="match status" value="1"/>
</dbReference>
<dbReference type="InterPro" id="IPR045344">
    <property type="entry name" value="C-JID"/>
</dbReference>
<protein>
    <recommendedName>
        <fullName evidence="1">ADP-ribosyl cyclase/cyclic ADP-ribose hydrolase</fullName>
        <ecNumber evidence="1">3.2.2.6</ecNumber>
    </recommendedName>
</protein>
<dbReference type="EC" id="3.2.2.6" evidence="1"/>
<dbReference type="InterPro" id="IPR011713">
    <property type="entry name" value="Leu-rich_rpt_3"/>
</dbReference>
<dbReference type="InterPro" id="IPR000157">
    <property type="entry name" value="TIR_dom"/>
</dbReference>
<dbReference type="InterPro" id="IPR058192">
    <property type="entry name" value="WHD_ROQ1-like"/>
</dbReference>
<keyword evidence="2" id="KW-0433">Leucine-rich repeat</keyword>
<evidence type="ECO:0000256" key="3">
    <source>
        <dbReference type="ARBA" id="ARBA00022737"/>
    </source>
</evidence>
<dbReference type="Pfam" id="PF20160">
    <property type="entry name" value="C-JID"/>
    <property type="match status" value="1"/>
</dbReference>
<dbReference type="RefSeq" id="XP_010415251.1">
    <property type="nucleotide sequence ID" value="XM_010416949.2"/>
</dbReference>
<proteinExistence type="predicted"/>
<dbReference type="Pfam" id="PF00931">
    <property type="entry name" value="NB-ARC"/>
    <property type="match status" value="1"/>
</dbReference>
<organism evidence="9 10">
    <name type="scientific">Camelina sativa</name>
    <name type="common">False flax</name>
    <name type="synonym">Myagrum sativum</name>
    <dbReference type="NCBI Taxonomy" id="90675"/>
    <lineage>
        <taxon>Eukaryota</taxon>
        <taxon>Viridiplantae</taxon>
        <taxon>Streptophyta</taxon>
        <taxon>Embryophyta</taxon>
        <taxon>Tracheophyta</taxon>
        <taxon>Spermatophyta</taxon>
        <taxon>Magnoliopsida</taxon>
        <taxon>eudicotyledons</taxon>
        <taxon>Gunneridae</taxon>
        <taxon>Pentapetalae</taxon>
        <taxon>rosids</taxon>
        <taxon>malvids</taxon>
        <taxon>Brassicales</taxon>
        <taxon>Brassicaceae</taxon>
        <taxon>Camelineae</taxon>
        <taxon>Camelina</taxon>
    </lineage>
</organism>
<dbReference type="Gene3D" id="3.80.10.10">
    <property type="entry name" value="Ribonuclease Inhibitor"/>
    <property type="match status" value="2"/>
</dbReference>
<dbReference type="InterPro" id="IPR032675">
    <property type="entry name" value="LRR_dom_sf"/>
</dbReference>
<evidence type="ECO:0000256" key="6">
    <source>
        <dbReference type="ARBA" id="ARBA00023027"/>
    </source>
</evidence>
<dbReference type="Proteomes" id="UP000694864">
    <property type="component" value="Chromosome 7"/>
</dbReference>
<evidence type="ECO:0000256" key="5">
    <source>
        <dbReference type="ARBA" id="ARBA00022821"/>
    </source>
</evidence>
<evidence type="ECO:0000313" key="9">
    <source>
        <dbReference type="Proteomes" id="UP000694864"/>
    </source>
</evidence>
<keyword evidence="6" id="KW-0520">NAD</keyword>
<dbReference type="InterPro" id="IPR027417">
    <property type="entry name" value="P-loop_NTPase"/>
</dbReference>
<sequence length="1206" mass="137381">MGSSFLLGSGVAALGILIYIGNRILAVDKKRKEMAASLSPSSGPPSVSRTLTHQVFLSFHGVDVRKNLLTHILGEFQRKGITPFIDNKMERGVSIGSELLRAIKHARITIVIFSRNYASSSWCLNELVEVMKCKDELGQKVMTIFHQVKPADVRHHRGDFGKAFKKTCVGKSEEVKRLWRKALSDAANIHGDGVESDKWKSEADMIATIAIDVLGELQTTPSRDFDDYVGLQAHMTSIYSLLCLHTDEVRMIGIWGPSGIGKTTISRVLLNELSLHQFKLTARIGDIKRRHLNRHDVYDAKIELQKELFCKLLKHEIIDISHLGVTKERFKDKKVLVILDDVNELWQLEATVNCPGWFGSGSRIIITTEDKRVLEKHGIKDEDIYKVNYPNNDDALQIFCMYAFDQKYPHHGFEHLAEQVTKLASNLPLALQVMGSHFKQMSKEVWKMELENLKKSRLHKDIMDILKFSYDALNVEEKDLFNDIACFFNGEMINRVEEIIGDGFSRRLRVLEEKSLVYTYGGMVEMHTLLAKLVREEVQGCTVVVDAQRICNALAYNKDTLPIRGINLNLSEIRHELEIDETAFERMLSLEYLKIYNEVSVKTKLHLRQGLKFLPYKLKLLHWDRFPMRAMPSKFHPEFLVKLDMKQSKLEKLWEGNPPLGSLKEINLAGSMNLKEIPNLSNASSLKRLELDFCESLVEIPSSIGNATNLNIMYLTACLSLVKLPFSVGKLHKLETLRMIGCSNLEAFPTNINLNSLSDLTVTASKLKRFPEISTNIRKIVLSATEIEEVPSSIMYWSSLQKLDMHRCFSLKVFPLVPDSIEELDLSFTGIEEVPLSTMHLSRLRTLDMSSCNSLKVFPPVPDSIEELDLSFTDIEEVPPSIQNLSRLTKLDMVGSNLKVLPTNINMESLSKLDLSQCTGLQTFPDFSTSIEYLNLRDTAIEEVPSYIWSRFRLLELNMNDCKSLKVFPPFSNSVQGLELRCKEQFPRLLQLHLSGCKNLLSLPQLPDSISILNAANCESLERIHGSFKNPQISLNFANCFNLSQEARELIEISDCKFKLLPGEELPARFDHQAKGYFLTVKLDQRPLPLFLRFKACLLLLHGCFYDETFSYDSDVDFFTGAKAFSCRVLYIQNDNVIGSELRKYDLPALLGSKEHLYFCESSIPLNFPETDHVNHIELEFQFKVSGKYWKIQRCGVYDDKSADSR</sequence>
<accession>A0ABM0SRW5</accession>
<reference evidence="9" key="1">
    <citation type="journal article" date="2014" name="Nat. Commun.">
        <title>The emerging biofuel crop Camelina sativa retains a highly undifferentiated hexaploid genome structure.</title>
        <authorList>
            <person name="Kagale S."/>
            <person name="Koh C."/>
            <person name="Nixon J."/>
            <person name="Bollina V."/>
            <person name="Clarke W.E."/>
            <person name="Tuteja R."/>
            <person name="Spillane C."/>
            <person name="Robinson S.J."/>
            <person name="Links M.G."/>
            <person name="Clarke C."/>
            <person name="Higgins E.E."/>
            <person name="Huebert T."/>
            <person name="Sharpe A.G."/>
            <person name="Parkin I.A."/>
        </authorList>
    </citation>
    <scope>NUCLEOTIDE SEQUENCE [LARGE SCALE GENOMIC DNA]</scope>
    <source>
        <strain evidence="9">cv. DH55</strain>
    </source>
</reference>
<keyword evidence="3" id="KW-0677">Repeat</keyword>
<evidence type="ECO:0000256" key="7">
    <source>
        <dbReference type="ARBA" id="ARBA00047304"/>
    </source>
</evidence>
<dbReference type="SUPFAM" id="SSF52200">
    <property type="entry name" value="Toll/Interleukin receptor TIR domain"/>
    <property type="match status" value="1"/>
</dbReference>
<evidence type="ECO:0000313" key="10">
    <source>
        <dbReference type="RefSeq" id="XP_010415251.1"/>
    </source>
</evidence>
<dbReference type="SUPFAM" id="SSF52058">
    <property type="entry name" value="L domain-like"/>
    <property type="match status" value="2"/>
</dbReference>
<keyword evidence="9" id="KW-1185">Reference proteome</keyword>
<feature type="domain" description="TIR" evidence="8">
    <location>
        <begin position="51"/>
        <end position="217"/>
    </location>
</feature>
<dbReference type="PANTHER" id="PTHR11017">
    <property type="entry name" value="LEUCINE-RICH REPEAT-CONTAINING PROTEIN"/>
    <property type="match status" value="1"/>
</dbReference>
<keyword evidence="5" id="KW-0611">Plant defense</keyword>
<dbReference type="InterPro" id="IPR044974">
    <property type="entry name" value="Disease_R_plants"/>
</dbReference>
<dbReference type="PANTHER" id="PTHR11017:SF569">
    <property type="entry name" value="DISEASE RESISTANCE PROTEIN"/>
    <property type="match status" value="1"/>
</dbReference>
<dbReference type="InterPro" id="IPR042197">
    <property type="entry name" value="Apaf_helical"/>
</dbReference>
<dbReference type="GeneID" id="104701300"/>
<dbReference type="SMART" id="SM00255">
    <property type="entry name" value="TIR"/>
    <property type="match status" value="1"/>
</dbReference>
<evidence type="ECO:0000256" key="1">
    <source>
        <dbReference type="ARBA" id="ARBA00011982"/>
    </source>
</evidence>
<evidence type="ECO:0000256" key="4">
    <source>
        <dbReference type="ARBA" id="ARBA00022801"/>
    </source>
</evidence>
<dbReference type="InterPro" id="IPR036390">
    <property type="entry name" value="WH_DNA-bd_sf"/>
</dbReference>
<dbReference type="PRINTS" id="PR00364">
    <property type="entry name" value="DISEASERSIST"/>
</dbReference>
<keyword evidence="4" id="KW-0378">Hydrolase</keyword>
<name>A0ABM0SRW5_CAMSA</name>
<gene>
    <name evidence="10" type="primary">LOC104701300</name>
</gene>
<evidence type="ECO:0000256" key="2">
    <source>
        <dbReference type="ARBA" id="ARBA00022614"/>
    </source>
</evidence>
<dbReference type="PROSITE" id="PS50104">
    <property type="entry name" value="TIR"/>
    <property type="match status" value="1"/>
</dbReference>
<dbReference type="Pfam" id="PF01582">
    <property type="entry name" value="TIR"/>
    <property type="match status" value="1"/>
</dbReference>
<dbReference type="SUPFAM" id="SSF46785">
    <property type="entry name" value="Winged helix' DNA-binding domain"/>
    <property type="match status" value="1"/>
</dbReference>
<dbReference type="InterPro" id="IPR035897">
    <property type="entry name" value="Toll_tir_struct_dom_sf"/>
</dbReference>
<dbReference type="InterPro" id="IPR002182">
    <property type="entry name" value="NB-ARC"/>
</dbReference>
<reference evidence="10" key="2">
    <citation type="submission" date="2025-08" db="UniProtKB">
        <authorList>
            <consortium name="RefSeq"/>
        </authorList>
    </citation>
    <scope>IDENTIFICATION</scope>
    <source>
        <tissue evidence="10">Leaf</tissue>
    </source>
</reference>
<dbReference type="Gene3D" id="3.40.50.300">
    <property type="entry name" value="P-loop containing nucleotide triphosphate hydrolases"/>
    <property type="match status" value="1"/>
</dbReference>
<dbReference type="Gene3D" id="3.40.50.10140">
    <property type="entry name" value="Toll/interleukin-1 receptor homology (TIR) domain"/>
    <property type="match status" value="1"/>
</dbReference>
<dbReference type="Pfam" id="PF23282">
    <property type="entry name" value="WHD_ROQ1"/>
    <property type="match status" value="1"/>
</dbReference>
<evidence type="ECO:0000259" key="8">
    <source>
        <dbReference type="PROSITE" id="PS50104"/>
    </source>
</evidence>
<dbReference type="Gene3D" id="1.10.8.430">
    <property type="entry name" value="Helical domain of apoptotic protease-activating factors"/>
    <property type="match status" value="1"/>
</dbReference>